<dbReference type="EMBL" id="SMAA01000032">
    <property type="protein sequence ID" value="TCS75385.1"/>
    <property type="molecule type" value="Genomic_DNA"/>
</dbReference>
<evidence type="ECO:0000313" key="2">
    <source>
        <dbReference type="Proteomes" id="UP000295188"/>
    </source>
</evidence>
<dbReference type="Proteomes" id="UP000295188">
    <property type="component" value="Unassembled WGS sequence"/>
</dbReference>
<accession>A0A4R3K0A2</accession>
<organism evidence="1 2">
    <name type="scientific">Pectinatus cerevisiiphilus</name>
    <dbReference type="NCBI Taxonomy" id="86956"/>
    <lineage>
        <taxon>Bacteria</taxon>
        <taxon>Bacillati</taxon>
        <taxon>Bacillota</taxon>
        <taxon>Negativicutes</taxon>
        <taxon>Selenomonadales</taxon>
        <taxon>Selenomonadaceae</taxon>
        <taxon>Pectinatus</taxon>
    </lineage>
</organism>
<name>A0A4R3K0A2_9FIRM</name>
<protein>
    <submittedName>
        <fullName evidence="1">Uncharacterized protein</fullName>
    </submittedName>
</protein>
<dbReference type="AlphaFoldDB" id="A0A4R3K0A2"/>
<comment type="caution">
    <text evidence="1">The sequence shown here is derived from an EMBL/GenBank/DDBJ whole genome shotgun (WGS) entry which is preliminary data.</text>
</comment>
<evidence type="ECO:0000313" key="1">
    <source>
        <dbReference type="EMBL" id="TCS75385.1"/>
    </source>
</evidence>
<keyword evidence="2" id="KW-1185">Reference proteome</keyword>
<reference evidence="1 2" key="1">
    <citation type="submission" date="2019-03" db="EMBL/GenBank/DDBJ databases">
        <title>Genomic Encyclopedia of Type Strains, Phase IV (KMG-IV): sequencing the most valuable type-strain genomes for metagenomic binning, comparative biology and taxonomic classification.</title>
        <authorList>
            <person name="Goeker M."/>
        </authorList>
    </citation>
    <scope>NUCLEOTIDE SEQUENCE [LARGE SCALE GENOMIC DNA]</scope>
    <source>
        <strain evidence="1 2">DSM 20467</strain>
    </source>
</reference>
<sequence length="51" mass="5728">MGEQTLKTFVQVIKTIKKIDYVNAALDDNGIINTPSIFLGMMEVLKVEDEL</sequence>
<proteinExistence type="predicted"/>
<gene>
    <name evidence="1" type="ORF">EDC37_1325</name>
</gene>